<protein>
    <recommendedName>
        <fullName evidence="4">Homeobox domain-containing protein</fullName>
    </recommendedName>
</protein>
<dbReference type="eggNOG" id="ENOG502RBME">
    <property type="taxonomic scope" value="Eukaryota"/>
</dbReference>
<accession>A8N582</accession>
<dbReference type="RefSeq" id="XP_001830031.2">
    <property type="nucleotide sequence ID" value="XM_001829979.2"/>
</dbReference>
<dbReference type="OrthoDB" id="2767497at2759"/>
<evidence type="ECO:0000313" key="3">
    <source>
        <dbReference type="Proteomes" id="UP000001861"/>
    </source>
</evidence>
<feature type="region of interest" description="Disordered" evidence="1">
    <location>
        <begin position="90"/>
        <end position="114"/>
    </location>
</feature>
<feature type="compositionally biased region" description="Basic and acidic residues" evidence="1">
    <location>
        <begin position="230"/>
        <end position="241"/>
    </location>
</feature>
<dbReference type="InParanoid" id="A8N582"/>
<dbReference type="KEGG" id="cci:CC1G_04464"/>
<gene>
    <name evidence="2" type="ORF">CC1G_04464</name>
</gene>
<comment type="caution">
    <text evidence="2">The sequence shown here is derived from an EMBL/GenBank/DDBJ whole genome shotgun (WGS) entry which is preliminary data.</text>
</comment>
<organism evidence="2 3">
    <name type="scientific">Coprinopsis cinerea (strain Okayama-7 / 130 / ATCC MYA-4618 / FGSC 9003)</name>
    <name type="common">Inky cap fungus</name>
    <name type="synonym">Hormographiella aspergillata</name>
    <dbReference type="NCBI Taxonomy" id="240176"/>
    <lineage>
        <taxon>Eukaryota</taxon>
        <taxon>Fungi</taxon>
        <taxon>Dikarya</taxon>
        <taxon>Basidiomycota</taxon>
        <taxon>Agaricomycotina</taxon>
        <taxon>Agaricomycetes</taxon>
        <taxon>Agaricomycetidae</taxon>
        <taxon>Agaricales</taxon>
        <taxon>Agaricineae</taxon>
        <taxon>Psathyrellaceae</taxon>
        <taxon>Coprinopsis</taxon>
    </lineage>
</organism>
<feature type="region of interest" description="Disordered" evidence="1">
    <location>
        <begin position="166"/>
        <end position="249"/>
    </location>
</feature>
<reference evidence="2 3" key="1">
    <citation type="journal article" date="2010" name="Proc. Natl. Acad. Sci. U.S.A.">
        <title>Insights into evolution of multicellular fungi from the assembled chromosomes of the mushroom Coprinopsis cinerea (Coprinus cinereus).</title>
        <authorList>
            <person name="Stajich J.E."/>
            <person name="Wilke S.K."/>
            <person name="Ahren D."/>
            <person name="Au C.H."/>
            <person name="Birren B.W."/>
            <person name="Borodovsky M."/>
            <person name="Burns C."/>
            <person name="Canback B."/>
            <person name="Casselton L.A."/>
            <person name="Cheng C.K."/>
            <person name="Deng J."/>
            <person name="Dietrich F.S."/>
            <person name="Fargo D.C."/>
            <person name="Farman M.L."/>
            <person name="Gathman A.C."/>
            <person name="Goldberg J."/>
            <person name="Guigo R."/>
            <person name="Hoegger P.J."/>
            <person name="Hooker J.B."/>
            <person name="Huggins A."/>
            <person name="James T.Y."/>
            <person name="Kamada T."/>
            <person name="Kilaru S."/>
            <person name="Kodira C."/>
            <person name="Kues U."/>
            <person name="Kupfer D."/>
            <person name="Kwan H.S."/>
            <person name="Lomsadze A."/>
            <person name="Li W."/>
            <person name="Lilly W.W."/>
            <person name="Ma L.J."/>
            <person name="Mackey A.J."/>
            <person name="Manning G."/>
            <person name="Martin F."/>
            <person name="Muraguchi H."/>
            <person name="Natvig D.O."/>
            <person name="Palmerini H."/>
            <person name="Ramesh M.A."/>
            <person name="Rehmeyer C.J."/>
            <person name="Roe B.A."/>
            <person name="Shenoy N."/>
            <person name="Stanke M."/>
            <person name="Ter-Hovhannisyan V."/>
            <person name="Tunlid A."/>
            <person name="Velagapudi R."/>
            <person name="Vision T.J."/>
            <person name="Zeng Q."/>
            <person name="Zolan M.E."/>
            <person name="Pukkila P.J."/>
        </authorList>
    </citation>
    <scope>NUCLEOTIDE SEQUENCE [LARGE SCALE GENOMIC DNA]</scope>
    <source>
        <strain evidence="3">Okayama-7 / 130 / ATCC MYA-4618 / FGSC 9003</strain>
    </source>
</reference>
<evidence type="ECO:0008006" key="4">
    <source>
        <dbReference type="Google" id="ProtNLM"/>
    </source>
</evidence>
<proteinExistence type="predicted"/>
<dbReference type="OMA" id="MKNECNT"/>
<feature type="compositionally biased region" description="Polar residues" evidence="1">
    <location>
        <begin position="95"/>
        <end position="107"/>
    </location>
</feature>
<keyword evidence="3" id="KW-1185">Reference proteome</keyword>
<feature type="compositionally biased region" description="Low complexity" evidence="1">
    <location>
        <begin position="218"/>
        <end position="229"/>
    </location>
</feature>
<dbReference type="VEuPathDB" id="FungiDB:CC1G_04464"/>
<dbReference type="Proteomes" id="UP000001861">
    <property type="component" value="Unassembled WGS sequence"/>
</dbReference>
<dbReference type="EMBL" id="AACS02000003">
    <property type="protein sequence ID" value="EAU91696.2"/>
    <property type="molecule type" value="Genomic_DNA"/>
</dbReference>
<name>A8N582_COPC7</name>
<dbReference type="HOGENOM" id="CLU_829031_0_0_1"/>
<dbReference type="GeneID" id="6006469"/>
<dbReference type="AlphaFoldDB" id="A8N582"/>
<evidence type="ECO:0000256" key="1">
    <source>
        <dbReference type="SAM" id="MobiDB-lite"/>
    </source>
</evidence>
<evidence type="ECO:0000313" key="2">
    <source>
        <dbReference type="EMBL" id="EAU91696.2"/>
    </source>
</evidence>
<sequence>MAYQAANNTSSGGVHMGPLAQAQTASIILQERHFEVTKTDARAAEFEHVNGLYPTRVECDDLLERIRAVGNAHYQFHTLKGWFNNRRALRKREQAQSQGAVAHSTSDALPAPSTHLNKSQMAQLRIMAEPIPGMPPESTIAIWANLLRVEKDVVHAFLRDIRRKATSPESEMAVDDDDDAYQGTRPPSPHTYQRPSQPLKIEPSLHQQRLPTPAETASPGPSISSPVISHTDERFSPDVKPHSRSSSLMSPLGQFPGSASLPPTAVLPDFIPTHVQRHEAPPQKDIVLEAIKLGVLEGAAAPPKSEPPPRSLAEFDTLWAPFETTLANIAQALSQ</sequence>